<evidence type="ECO:0000313" key="1">
    <source>
        <dbReference type="EMBL" id="KAH9797253.1"/>
    </source>
</evidence>
<comment type="caution">
    <text evidence="1">The sequence shown here is derived from an EMBL/GenBank/DDBJ whole genome shotgun (WGS) entry which is preliminary data.</text>
</comment>
<reference evidence="2" key="1">
    <citation type="journal article" date="2023" name="Hortic. Res.">
        <title>A chromosome-level phased genome enabling allele-level studies in sweet orange: a case study on citrus Huanglongbing tolerance.</title>
        <authorList>
            <person name="Wu B."/>
            <person name="Yu Q."/>
            <person name="Deng Z."/>
            <person name="Duan Y."/>
            <person name="Luo F."/>
            <person name="Gmitter F. Jr."/>
        </authorList>
    </citation>
    <scope>NUCLEOTIDE SEQUENCE [LARGE SCALE GENOMIC DNA]</scope>
    <source>
        <strain evidence="2">cv. Valencia</strain>
    </source>
</reference>
<organism evidence="1 2">
    <name type="scientific">Citrus sinensis</name>
    <name type="common">Sweet orange</name>
    <name type="synonym">Citrus aurantium var. sinensis</name>
    <dbReference type="NCBI Taxonomy" id="2711"/>
    <lineage>
        <taxon>Eukaryota</taxon>
        <taxon>Viridiplantae</taxon>
        <taxon>Streptophyta</taxon>
        <taxon>Embryophyta</taxon>
        <taxon>Tracheophyta</taxon>
        <taxon>Spermatophyta</taxon>
        <taxon>Magnoliopsida</taxon>
        <taxon>eudicotyledons</taxon>
        <taxon>Gunneridae</taxon>
        <taxon>Pentapetalae</taxon>
        <taxon>rosids</taxon>
        <taxon>malvids</taxon>
        <taxon>Sapindales</taxon>
        <taxon>Rutaceae</taxon>
        <taxon>Aurantioideae</taxon>
        <taxon>Citrus</taxon>
    </lineage>
</organism>
<keyword evidence="2" id="KW-1185">Reference proteome</keyword>
<dbReference type="EMBL" id="CM039171">
    <property type="protein sequence ID" value="KAH9797253.1"/>
    <property type="molecule type" value="Genomic_DNA"/>
</dbReference>
<gene>
    <name evidence="1" type="ORF">KPL71_005804</name>
</gene>
<sequence length="751" mass="82204">MSVTEDDAMDFSFDTVSNGKKKFNFDKLDMDFNLDGDFDKLSSFKVDMPELDFSCSSKKTAKSKERTEENSSSGNCEGKKDLFSFSFDFNDEDFTNDAQIGSKLVGNMMSLNKELTDAEHFSLRSEKNVNSPRNIRDGFNSDDEQNGSKLFGESSPQDKQVTQGKPAILIKKNAGEDFYASDAQIATALVDNSESLTTELSEGEPVLLRSENKVKNLSDSLEGIESDGAQSESKLAAEAKLQDEQVAQGEPVTPGSEKDTGEDFNSNEAKISKKLVGIKSEELRKNKPVSLESEMDAENDDNISREGIDADFVQNGCQVVGNSRPPEKEATTGELVTIKRTKSSGLYVHLFGKHHVGISFCDPMEIYSSFRVILSSSTEKTNKSTVEASGDPKFVVSSMQAIRDLKNDSVQGTKTSKRPHDLSTTIEKTSKSTADASKNPKFVVSSMQAIRNVKNGSIEGTVTGKQTPDISVSAEKISKSSAEASGNPKLMVSSMQAIRNLKNDSIDGIKTGERTPDISADGIKTGKRTADLSSLKTLRFDASIALCVLQGLSLKIFVKNCSLGLHLSQHRTMGRNKEVPNPSVLRQSNSFRNLEQNSKLLSNMTSNIPLPVGGTDKQKPLTTVSLKRKKTEVCNHENQDTKNVLNDDSTSGLDSREINMGELEITVGMENDRNVESAEAYTKELENICNMLKKKHEEAKELLVRAIILISNCVMAACAVQFSGIISSLRCCSFYQILRSYSAQESIKHGA</sequence>
<protein>
    <submittedName>
        <fullName evidence="1">Uncharacterized protein</fullName>
    </submittedName>
</protein>
<dbReference type="Proteomes" id="UP000829398">
    <property type="component" value="Chromosome 2"/>
</dbReference>
<proteinExistence type="predicted"/>
<accession>A0ACB8NGG9</accession>
<name>A0ACB8NGG9_CITSI</name>
<evidence type="ECO:0000313" key="2">
    <source>
        <dbReference type="Proteomes" id="UP000829398"/>
    </source>
</evidence>